<keyword evidence="2 4" id="KW-0238">DNA-binding</keyword>
<dbReference type="Pfam" id="PF00440">
    <property type="entry name" value="TetR_N"/>
    <property type="match status" value="1"/>
</dbReference>
<dbReference type="Proteomes" id="UP000812277">
    <property type="component" value="Unassembled WGS sequence"/>
</dbReference>
<protein>
    <submittedName>
        <fullName evidence="6">TetR/AcrR family transcriptional regulator</fullName>
    </submittedName>
</protein>
<comment type="caution">
    <text evidence="6">The sequence shown here is derived from an EMBL/GenBank/DDBJ whole genome shotgun (WGS) entry which is preliminary data.</text>
</comment>
<dbReference type="PANTHER" id="PTHR30055">
    <property type="entry name" value="HTH-TYPE TRANSCRIPTIONAL REGULATOR RUTR"/>
    <property type="match status" value="1"/>
</dbReference>
<evidence type="ECO:0000256" key="2">
    <source>
        <dbReference type="ARBA" id="ARBA00023125"/>
    </source>
</evidence>
<dbReference type="PROSITE" id="PS50977">
    <property type="entry name" value="HTH_TETR_2"/>
    <property type="match status" value="1"/>
</dbReference>
<evidence type="ECO:0000259" key="5">
    <source>
        <dbReference type="PROSITE" id="PS50977"/>
    </source>
</evidence>
<evidence type="ECO:0000313" key="7">
    <source>
        <dbReference type="Proteomes" id="UP000812277"/>
    </source>
</evidence>
<dbReference type="InterPro" id="IPR041479">
    <property type="entry name" value="TetR_CgmR_C"/>
</dbReference>
<feature type="domain" description="HTH tetR-type" evidence="5">
    <location>
        <begin position="4"/>
        <end position="64"/>
    </location>
</feature>
<keyword evidence="1" id="KW-0805">Transcription regulation</keyword>
<dbReference type="InterPro" id="IPR050109">
    <property type="entry name" value="HTH-type_TetR-like_transc_reg"/>
</dbReference>
<dbReference type="Pfam" id="PF17937">
    <property type="entry name" value="TetR_C_28"/>
    <property type="match status" value="1"/>
</dbReference>
<evidence type="ECO:0000256" key="1">
    <source>
        <dbReference type="ARBA" id="ARBA00023015"/>
    </source>
</evidence>
<dbReference type="EMBL" id="JAHZIJ010000017">
    <property type="protein sequence ID" value="MBW7476812.1"/>
    <property type="molecule type" value="Genomic_DNA"/>
</dbReference>
<dbReference type="InterPro" id="IPR001647">
    <property type="entry name" value="HTH_TetR"/>
</dbReference>
<organism evidence="6 7">
    <name type="scientific">Paenibacillus oenotherae</name>
    <dbReference type="NCBI Taxonomy" id="1435645"/>
    <lineage>
        <taxon>Bacteria</taxon>
        <taxon>Bacillati</taxon>
        <taxon>Bacillota</taxon>
        <taxon>Bacilli</taxon>
        <taxon>Bacillales</taxon>
        <taxon>Paenibacillaceae</taxon>
        <taxon>Paenibacillus</taxon>
    </lineage>
</organism>
<evidence type="ECO:0000256" key="3">
    <source>
        <dbReference type="ARBA" id="ARBA00023163"/>
    </source>
</evidence>
<sequence length="177" mass="19388">MNRNSKRSHILTAAASIVKNHGVEKLTLEAVAKEAGVSKGGLLHHFPNKEALIKGMVEELTNDFIDEVNHKATTNAADSGKWIQAYIETTFDDLNSGNGISSALSAALFTNPDLLVNLQNQYAVWQQNMENDGIDPVSSTIARLAADGLWFTEIFGVGKLDDEIRSKVMMQLITMTR</sequence>
<name>A0ABS7DA40_9BACL</name>
<dbReference type="SUPFAM" id="SSF46689">
    <property type="entry name" value="Homeodomain-like"/>
    <property type="match status" value="1"/>
</dbReference>
<evidence type="ECO:0000313" key="6">
    <source>
        <dbReference type="EMBL" id="MBW7476812.1"/>
    </source>
</evidence>
<dbReference type="InterPro" id="IPR009057">
    <property type="entry name" value="Homeodomain-like_sf"/>
</dbReference>
<reference evidence="6 7" key="1">
    <citation type="submission" date="2021-07" db="EMBL/GenBank/DDBJ databases">
        <title>Paenibacillus radiodurans sp. nov., isolated from the southeastern edge of Tengger Desert.</title>
        <authorList>
            <person name="Zhang G."/>
        </authorList>
    </citation>
    <scope>NUCLEOTIDE SEQUENCE [LARGE SCALE GENOMIC DNA]</scope>
    <source>
        <strain evidence="6 7">DT7-4</strain>
    </source>
</reference>
<dbReference type="PRINTS" id="PR00455">
    <property type="entry name" value="HTHTETR"/>
</dbReference>
<proteinExistence type="predicted"/>
<dbReference type="Gene3D" id="1.10.357.10">
    <property type="entry name" value="Tetracycline Repressor, domain 2"/>
    <property type="match status" value="1"/>
</dbReference>
<dbReference type="SUPFAM" id="SSF48498">
    <property type="entry name" value="Tetracyclin repressor-like, C-terminal domain"/>
    <property type="match status" value="1"/>
</dbReference>
<evidence type="ECO:0000256" key="4">
    <source>
        <dbReference type="PROSITE-ProRule" id="PRU00335"/>
    </source>
</evidence>
<gene>
    <name evidence="6" type="ORF">K0T92_19025</name>
</gene>
<dbReference type="InterPro" id="IPR036271">
    <property type="entry name" value="Tet_transcr_reg_TetR-rel_C_sf"/>
</dbReference>
<feature type="DNA-binding region" description="H-T-H motif" evidence="4">
    <location>
        <begin position="27"/>
        <end position="46"/>
    </location>
</feature>
<dbReference type="PANTHER" id="PTHR30055:SF234">
    <property type="entry name" value="HTH-TYPE TRANSCRIPTIONAL REGULATOR BETI"/>
    <property type="match status" value="1"/>
</dbReference>
<dbReference type="RefSeq" id="WP_219874066.1">
    <property type="nucleotide sequence ID" value="NZ_JAHZIJ010000017.1"/>
</dbReference>
<accession>A0ABS7DA40</accession>
<keyword evidence="3" id="KW-0804">Transcription</keyword>
<keyword evidence="7" id="KW-1185">Reference proteome</keyword>